<evidence type="ECO:0000313" key="2">
    <source>
        <dbReference type="EMBL" id="MBV7276633.1"/>
    </source>
</evidence>
<dbReference type="CDD" id="cd12107">
    <property type="entry name" value="Hemerythrin"/>
    <property type="match status" value="1"/>
</dbReference>
<dbReference type="InterPro" id="IPR016131">
    <property type="entry name" value="Haemerythrin_Fe_BS"/>
</dbReference>
<protein>
    <submittedName>
        <fullName evidence="2">Hemerythrin family protein</fullName>
    </submittedName>
</protein>
<name>A0A949X625_9CLOT</name>
<gene>
    <name evidence="2" type="ORF">I6U48_27555</name>
</gene>
<accession>A0A949X625</accession>
<dbReference type="InterPro" id="IPR050669">
    <property type="entry name" value="Hemerythrin"/>
</dbReference>
<feature type="domain" description="Hemerythrin-like" evidence="1">
    <location>
        <begin position="13"/>
        <end position="129"/>
    </location>
</feature>
<dbReference type="GO" id="GO:0046872">
    <property type="term" value="F:metal ion binding"/>
    <property type="evidence" value="ECO:0007669"/>
    <property type="project" value="InterPro"/>
</dbReference>
<evidence type="ECO:0000259" key="1">
    <source>
        <dbReference type="Pfam" id="PF01814"/>
    </source>
</evidence>
<reference evidence="2" key="1">
    <citation type="submission" date="2020-12" db="EMBL/GenBank/DDBJ databases">
        <title>Clostridium thailandense sp. nov., a novel acetogenic bacterium isolated from peat land soil in Thailand.</title>
        <authorList>
            <person name="Chaikitkaew S."/>
            <person name="Birkeland N.K."/>
        </authorList>
    </citation>
    <scope>NUCLEOTIDE SEQUENCE</scope>
    <source>
        <strain evidence="2">PL3</strain>
    </source>
</reference>
<dbReference type="NCBIfam" id="TIGR02481">
    <property type="entry name" value="hemeryth_dom"/>
    <property type="match status" value="1"/>
</dbReference>
<dbReference type="PANTHER" id="PTHR37164:SF1">
    <property type="entry name" value="BACTERIOHEMERYTHRIN"/>
    <property type="match status" value="1"/>
</dbReference>
<dbReference type="InterPro" id="IPR012312">
    <property type="entry name" value="Hemerythrin-like"/>
</dbReference>
<evidence type="ECO:0000313" key="3">
    <source>
        <dbReference type="Proteomes" id="UP000694308"/>
    </source>
</evidence>
<dbReference type="Pfam" id="PF01814">
    <property type="entry name" value="Hemerythrin"/>
    <property type="match status" value="1"/>
</dbReference>
<dbReference type="RefSeq" id="WP_218323711.1">
    <property type="nucleotide sequence ID" value="NZ_JAEEGC010000191.1"/>
</dbReference>
<dbReference type="InterPro" id="IPR012827">
    <property type="entry name" value="Hemerythrin_metal-bd"/>
</dbReference>
<dbReference type="AlphaFoldDB" id="A0A949X625"/>
<sequence length="138" mass="16728">MALRWRSSFSCNIKEIDNQHKRLFEISSKLNILAPISSKIDFKDEIVEVINELKEYAIYHFDYEEKMMQKFNFEDFEKHRLQHNAFVKRVLELEQEHLKFNRSQTVISIIDFLTGWITAHILKTDMKYKDFFNDIGIY</sequence>
<organism evidence="2 3">
    <name type="scientific">Clostridium thailandense</name>
    <dbReference type="NCBI Taxonomy" id="2794346"/>
    <lineage>
        <taxon>Bacteria</taxon>
        <taxon>Bacillati</taxon>
        <taxon>Bacillota</taxon>
        <taxon>Clostridia</taxon>
        <taxon>Eubacteriales</taxon>
        <taxon>Clostridiaceae</taxon>
        <taxon>Clostridium</taxon>
    </lineage>
</organism>
<comment type="caution">
    <text evidence="2">The sequence shown here is derived from an EMBL/GenBank/DDBJ whole genome shotgun (WGS) entry which is preliminary data.</text>
</comment>
<dbReference type="PANTHER" id="PTHR37164">
    <property type="entry name" value="BACTERIOHEMERYTHRIN"/>
    <property type="match status" value="1"/>
</dbReference>
<dbReference type="EMBL" id="JAEEGC010000191">
    <property type="protein sequence ID" value="MBV7276633.1"/>
    <property type="molecule type" value="Genomic_DNA"/>
</dbReference>
<keyword evidence="3" id="KW-1185">Reference proteome</keyword>
<dbReference type="Proteomes" id="UP000694308">
    <property type="component" value="Unassembled WGS sequence"/>
</dbReference>
<dbReference type="NCBIfam" id="NF033749">
    <property type="entry name" value="bact_hemeryth"/>
    <property type="match status" value="1"/>
</dbReference>
<dbReference type="PROSITE" id="PS00550">
    <property type="entry name" value="HEMERYTHRINS"/>
    <property type="match status" value="1"/>
</dbReference>
<proteinExistence type="predicted"/>